<evidence type="ECO:0000313" key="4">
    <source>
        <dbReference type="EMBL" id="KKK93225.1"/>
    </source>
</evidence>
<dbReference type="PANTHER" id="PTHR13090">
    <property type="entry name" value="ARGININE-HYDROXYLASE NDUFAF5, MITOCHONDRIAL"/>
    <property type="match status" value="1"/>
</dbReference>
<dbReference type="EMBL" id="LAZR01047863">
    <property type="protein sequence ID" value="KKK93225.1"/>
    <property type="molecule type" value="Genomic_DNA"/>
</dbReference>
<dbReference type="AlphaFoldDB" id="A0A0F9A4Y3"/>
<comment type="caution">
    <text evidence="4">The sequence shown here is derived from an EMBL/GenBank/DDBJ whole genome shotgun (WGS) entry which is preliminary data.</text>
</comment>
<proteinExistence type="predicted"/>
<feature type="region of interest" description="Disordered" evidence="3">
    <location>
        <begin position="64"/>
        <end position="101"/>
    </location>
</feature>
<evidence type="ECO:0008006" key="5">
    <source>
        <dbReference type="Google" id="ProtNLM"/>
    </source>
</evidence>
<evidence type="ECO:0000256" key="3">
    <source>
        <dbReference type="SAM" id="MobiDB-lite"/>
    </source>
</evidence>
<keyword evidence="1" id="KW-0489">Methyltransferase</keyword>
<accession>A0A0F9A4Y3</accession>
<dbReference type="GO" id="GO:0032259">
    <property type="term" value="P:methylation"/>
    <property type="evidence" value="ECO:0007669"/>
    <property type="project" value="UniProtKB-KW"/>
</dbReference>
<dbReference type="GO" id="GO:0008168">
    <property type="term" value="F:methyltransferase activity"/>
    <property type="evidence" value="ECO:0007669"/>
    <property type="project" value="UniProtKB-KW"/>
</dbReference>
<dbReference type="InterPro" id="IPR050602">
    <property type="entry name" value="Malonyl-ACP_OMT"/>
</dbReference>
<gene>
    <name evidence="4" type="ORF">LCGC14_2695000</name>
</gene>
<sequence length="101" mass="10689">MPICALMRDLRGMGEGNALAARSRRPAAKALFDTAQAIYRAAFGQPDGRITASYELIFLTGWAPADSQPKPLRPGSASARLAEALGTAELPANDPATPRHD</sequence>
<organism evidence="4">
    <name type="scientific">marine sediment metagenome</name>
    <dbReference type="NCBI Taxonomy" id="412755"/>
    <lineage>
        <taxon>unclassified sequences</taxon>
        <taxon>metagenomes</taxon>
        <taxon>ecological metagenomes</taxon>
    </lineage>
</organism>
<protein>
    <recommendedName>
        <fullName evidence="5">SAM-dependent methyltransferase</fullName>
    </recommendedName>
</protein>
<reference evidence="4" key="1">
    <citation type="journal article" date="2015" name="Nature">
        <title>Complex archaea that bridge the gap between prokaryotes and eukaryotes.</title>
        <authorList>
            <person name="Spang A."/>
            <person name="Saw J.H."/>
            <person name="Jorgensen S.L."/>
            <person name="Zaremba-Niedzwiedzka K."/>
            <person name="Martijn J."/>
            <person name="Lind A.E."/>
            <person name="van Eijk R."/>
            <person name="Schleper C."/>
            <person name="Guy L."/>
            <person name="Ettema T.J."/>
        </authorList>
    </citation>
    <scope>NUCLEOTIDE SEQUENCE</scope>
</reference>
<keyword evidence="2" id="KW-0808">Transferase</keyword>
<evidence type="ECO:0000256" key="1">
    <source>
        <dbReference type="ARBA" id="ARBA00022603"/>
    </source>
</evidence>
<name>A0A0F9A4Y3_9ZZZZ</name>
<dbReference type="PANTHER" id="PTHR13090:SF1">
    <property type="entry name" value="ARGININE-HYDROXYLASE NDUFAF5, MITOCHONDRIAL"/>
    <property type="match status" value="1"/>
</dbReference>
<evidence type="ECO:0000256" key="2">
    <source>
        <dbReference type="ARBA" id="ARBA00022679"/>
    </source>
</evidence>